<gene>
    <name evidence="1" type="ORF">DPEC_G00278720</name>
</gene>
<evidence type="ECO:0000313" key="2">
    <source>
        <dbReference type="Proteomes" id="UP001157502"/>
    </source>
</evidence>
<dbReference type="Proteomes" id="UP001157502">
    <property type="component" value="Chromosome 25"/>
</dbReference>
<organism evidence="1 2">
    <name type="scientific">Dallia pectoralis</name>
    <name type="common">Alaska blackfish</name>
    <dbReference type="NCBI Taxonomy" id="75939"/>
    <lineage>
        <taxon>Eukaryota</taxon>
        <taxon>Metazoa</taxon>
        <taxon>Chordata</taxon>
        <taxon>Craniata</taxon>
        <taxon>Vertebrata</taxon>
        <taxon>Euteleostomi</taxon>
        <taxon>Actinopterygii</taxon>
        <taxon>Neopterygii</taxon>
        <taxon>Teleostei</taxon>
        <taxon>Protacanthopterygii</taxon>
        <taxon>Esociformes</taxon>
        <taxon>Umbridae</taxon>
        <taxon>Dallia</taxon>
    </lineage>
</organism>
<protein>
    <submittedName>
        <fullName evidence="1">Uncharacterized protein</fullName>
    </submittedName>
</protein>
<name>A0ACC2FM50_DALPE</name>
<accession>A0ACC2FM50</accession>
<comment type="caution">
    <text evidence="1">The sequence shown here is derived from an EMBL/GenBank/DDBJ whole genome shotgun (WGS) entry which is preliminary data.</text>
</comment>
<evidence type="ECO:0000313" key="1">
    <source>
        <dbReference type="EMBL" id="KAJ7992454.1"/>
    </source>
</evidence>
<keyword evidence="2" id="KW-1185">Reference proteome</keyword>
<sequence>MLCPRLDKRAGTRNKYVSFADTGGISRLCGAWEFNQVEKKRGWGGGVGPNLTATVHSTDRHWGILLIKKFNSTTGALASRYPEVRPCEPWRSLIMQRQILHRGGEEDVEALWRRCGGSSTGPAGRREAWRSVSCLGTWPISPLTRVTGPLVGRQRSGSDTLSWERRGVNAG</sequence>
<reference evidence="1" key="1">
    <citation type="submission" date="2021-05" db="EMBL/GenBank/DDBJ databases">
        <authorList>
            <person name="Pan Q."/>
            <person name="Jouanno E."/>
            <person name="Zahm M."/>
            <person name="Klopp C."/>
            <person name="Cabau C."/>
            <person name="Louis A."/>
            <person name="Berthelot C."/>
            <person name="Parey E."/>
            <person name="Roest Crollius H."/>
            <person name="Montfort J."/>
            <person name="Robinson-Rechavi M."/>
            <person name="Bouchez O."/>
            <person name="Lampietro C."/>
            <person name="Lopez Roques C."/>
            <person name="Donnadieu C."/>
            <person name="Postlethwait J."/>
            <person name="Bobe J."/>
            <person name="Dillon D."/>
            <person name="Chandos A."/>
            <person name="von Hippel F."/>
            <person name="Guiguen Y."/>
        </authorList>
    </citation>
    <scope>NUCLEOTIDE SEQUENCE</scope>
    <source>
        <strain evidence="1">YG-Jan2019</strain>
    </source>
</reference>
<proteinExistence type="predicted"/>
<dbReference type="EMBL" id="CM055752">
    <property type="protein sequence ID" value="KAJ7992454.1"/>
    <property type="molecule type" value="Genomic_DNA"/>
</dbReference>